<dbReference type="RefSeq" id="WP_310576938.1">
    <property type="nucleotide sequence ID" value="NZ_JAVKPK010000075.1"/>
</dbReference>
<name>A0ABU2D4L3_9EURY</name>
<reference evidence="2" key="1">
    <citation type="submission" date="2023-07" db="EMBL/GenBank/DDBJ databases">
        <title>Whole-genome sequencing of a new Methanosarcina sp. Z-7115.</title>
        <authorList>
            <person name="Zhilina T.N."/>
            <person name="Merkel A.Y."/>
        </authorList>
    </citation>
    <scope>NUCLEOTIDE SEQUENCE [LARGE SCALE GENOMIC DNA]</scope>
    <source>
        <strain evidence="2">Z-7115</strain>
    </source>
</reference>
<dbReference type="EMBL" id="JAVKPK010000075">
    <property type="protein sequence ID" value="MDR7666908.1"/>
    <property type="molecule type" value="Genomic_DNA"/>
</dbReference>
<keyword evidence="2" id="KW-1185">Reference proteome</keyword>
<protein>
    <recommendedName>
        <fullName evidence="3">Mobile element protein</fullName>
    </recommendedName>
</protein>
<evidence type="ECO:0000313" key="1">
    <source>
        <dbReference type="EMBL" id="MDR7666908.1"/>
    </source>
</evidence>
<gene>
    <name evidence="1" type="ORF">RG963_14195</name>
</gene>
<evidence type="ECO:0008006" key="3">
    <source>
        <dbReference type="Google" id="ProtNLM"/>
    </source>
</evidence>
<proteinExistence type="predicted"/>
<dbReference type="Proteomes" id="UP001246244">
    <property type="component" value="Unassembled WGS sequence"/>
</dbReference>
<sequence>MHTEQSSEHASACCSSVHGALELLTEEQKKKIAIMKIDIEMQWMEKKIKDMEGAIEVKKKMVANMLQVQEMIKSNK</sequence>
<evidence type="ECO:0000313" key="2">
    <source>
        <dbReference type="Proteomes" id="UP001246244"/>
    </source>
</evidence>
<organism evidence="1 2">
    <name type="scientific">Methanosarcina baikalica</name>
    <dbReference type="NCBI Taxonomy" id="3073890"/>
    <lineage>
        <taxon>Archaea</taxon>
        <taxon>Methanobacteriati</taxon>
        <taxon>Methanobacteriota</taxon>
        <taxon>Stenosarchaea group</taxon>
        <taxon>Methanomicrobia</taxon>
        <taxon>Methanosarcinales</taxon>
        <taxon>Methanosarcinaceae</taxon>
        <taxon>Methanosarcina</taxon>
    </lineage>
</organism>
<accession>A0ABU2D4L3</accession>
<comment type="caution">
    <text evidence="1">The sequence shown here is derived from an EMBL/GenBank/DDBJ whole genome shotgun (WGS) entry which is preliminary data.</text>
</comment>